<feature type="transmembrane region" description="Helical" evidence="1">
    <location>
        <begin position="219"/>
        <end position="239"/>
    </location>
</feature>
<feature type="domain" description="CAAX prenyl protease 2/Lysostaphin resistance protein A-like" evidence="2">
    <location>
        <begin position="139"/>
        <end position="227"/>
    </location>
</feature>
<evidence type="ECO:0000256" key="1">
    <source>
        <dbReference type="SAM" id="Phobius"/>
    </source>
</evidence>
<evidence type="ECO:0000259" key="2">
    <source>
        <dbReference type="Pfam" id="PF02517"/>
    </source>
</evidence>
<dbReference type="InterPro" id="IPR003675">
    <property type="entry name" value="Rce1/LyrA-like_dom"/>
</dbReference>
<dbReference type="Pfam" id="PF02517">
    <property type="entry name" value="Rce1-like"/>
    <property type="match status" value="1"/>
</dbReference>
<dbReference type="AlphaFoldDB" id="A0A7W8E5A1"/>
<feature type="transmembrane region" description="Helical" evidence="1">
    <location>
        <begin position="58"/>
        <end position="80"/>
    </location>
</feature>
<feature type="transmembrane region" description="Helical" evidence="1">
    <location>
        <begin position="268"/>
        <end position="287"/>
    </location>
</feature>
<dbReference type="EMBL" id="JACHIP010000003">
    <property type="protein sequence ID" value="MBB5057995.1"/>
    <property type="molecule type" value="Genomic_DNA"/>
</dbReference>
<keyword evidence="1" id="KW-1133">Transmembrane helix</keyword>
<organism evidence="3 4">
    <name type="scientific">Granulicella aggregans</name>
    <dbReference type="NCBI Taxonomy" id="474949"/>
    <lineage>
        <taxon>Bacteria</taxon>
        <taxon>Pseudomonadati</taxon>
        <taxon>Acidobacteriota</taxon>
        <taxon>Terriglobia</taxon>
        <taxon>Terriglobales</taxon>
        <taxon>Acidobacteriaceae</taxon>
        <taxon>Granulicella</taxon>
    </lineage>
</organism>
<comment type="caution">
    <text evidence="3">The sequence shown here is derived from an EMBL/GenBank/DDBJ whole genome shotgun (WGS) entry which is preliminary data.</text>
</comment>
<proteinExistence type="predicted"/>
<dbReference type="GO" id="GO:0004175">
    <property type="term" value="F:endopeptidase activity"/>
    <property type="evidence" value="ECO:0007669"/>
    <property type="project" value="UniProtKB-ARBA"/>
</dbReference>
<gene>
    <name evidence="3" type="ORF">HDF16_002701</name>
</gene>
<dbReference type="GO" id="GO:0080120">
    <property type="term" value="P:CAAX-box protein maturation"/>
    <property type="evidence" value="ECO:0007669"/>
    <property type="project" value="UniProtKB-ARBA"/>
</dbReference>
<feature type="transmembrane region" description="Helical" evidence="1">
    <location>
        <begin position="101"/>
        <end position="124"/>
    </location>
</feature>
<dbReference type="PANTHER" id="PTHR39430">
    <property type="entry name" value="MEMBRANE-ASSOCIATED PROTEASE-RELATED"/>
    <property type="match status" value="1"/>
</dbReference>
<feature type="transmembrane region" description="Helical" evidence="1">
    <location>
        <begin position="169"/>
        <end position="188"/>
    </location>
</feature>
<keyword evidence="4" id="KW-1185">Reference proteome</keyword>
<dbReference type="Proteomes" id="UP000540989">
    <property type="component" value="Unassembled WGS sequence"/>
</dbReference>
<dbReference type="PANTHER" id="PTHR39430:SF1">
    <property type="entry name" value="PROTEASE"/>
    <property type="match status" value="1"/>
</dbReference>
<protein>
    <recommendedName>
        <fullName evidence="2">CAAX prenyl protease 2/Lysostaphin resistance protein A-like domain-containing protein</fullName>
    </recommendedName>
</protein>
<keyword evidence="1" id="KW-0472">Membrane</keyword>
<evidence type="ECO:0000313" key="3">
    <source>
        <dbReference type="EMBL" id="MBB5057995.1"/>
    </source>
</evidence>
<feature type="transmembrane region" description="Helical" evidence="1">
    <location>
        <begin position="194"/>
        <end position="212"/>
    </location>
</feature>
<reference evidence="3 4" key="1">
    <citation type="submission" date="2020-08" db="EMBL/GenBank/DDBJ databases">
        <title>Genomic Encyclopedia of Type Strains, Phase IV (KMG-V): Genome sequencing to study the core and pangenomes of soil and plant-associated prokaryotes.</title>
        <authorList>
            <person name="Whitman W."/>
        </authorList>
    </citation>
    <scope>NUCLEOTIDE SEQUENCE [LARGE SCALE GENOMIC DNA]</scope>
    <source>
        <strain evidence="3 4">M8UP14</strain>
    </source>
</reference>
<feature type="transmembrane region" description="Helical" evidence="1">
    <location>
        <begin position="20"/>
        <end position="38"/>
    </location>
</feature>
<accession>A0A7W8E5A1</accession>
<keyword evidence="1" id="KW-0812">Transmembrane</keyword>
<name>A0A7W8E5A1_9BACT</name>
<feature type="transmembrane region" description="Helical" evidence="1">
    <location>
        <begin position="136"/>
        <end position="157"/>
    </location>
</feature>
<evidence type="ECO:0000313" key="4">
    <source>
        <dbReference type="Proteomes" id="UP000540989"/>
    </source>
</evidence>
<sequence>MNLPLPQNETRTESRHHRSIQLAVVTASLIWFAAANQIATQAARGLAVRLNLSDGYQLLQSIFLLFLLVVGTMFLQSIFSGGTPVRRLIGLPRRPSSRKEFATGAAIGWGVVLLAVLPQAFFGALYVRFWIAPRSLYLLVLNLITVAMLALASEIGFRGFAFRRLIEALGPAWATVMISLLFGLIGSFSRDSTILSVIAWTIFGVCLCLAWLRTHGLWLGWGLHFAWIASLGILFGLPVNGIDNLASLVESRAIGRAWLTGGAYGIEAAPWTLIPLAAAIAAVVLVSSDWAWDYTRKPLVPAGYAMDVPPPAAHTEMERAIPPAPPALVQILPTTPQSRSVEPER</sequence>